<accession>A0A3A8ASF2</accession>
<dbReference type="EMBL" id="RAPE01000005">
    <property type="protein sequence ID" value="RKF13051.1"/>
    <property type="molecule type" value="Genomic_DNA"/>
</dbReference>
<keyword evidence="2" id="KW-1185">Reference proteome</keyword>
<protein>
    <submittedName>
        <fullName evidence="1">DUF1217 domain-containing protein</fullName>
    </submittedName>
</protein>
<comment type="caution">
    <text evidence="1">The sequence shown here is derived from an EMBL/GenBank/DDBJ whole genome shotgun (WGS) entry which is preliminary data.</text>
</comment>
<organism evidence="1 2">
    <name type="scientific">Roseovarius spongiae</name>
    <dbReference type="NCBI Taxonomy" id="2320272"/>
    <lineage>
        <taxon>Bacteria</taxon>
        <taxon>Pseudomonadati</taxon>
        <taxon>Pseudomonadota</taxon>
        <taxon>Alphaproteobacteria</taxon>
        <taxon>Rhodobacterales</taxon>
        <taxon>Roseobacteraceae</taxon>
        <taxon>Roseovarius</taxon>
    </lineage>
</organism>
<dbReference type="OrthoDB" id="7824597at2"/>
<reference evidence="1 2" key="1">
    <citation type="submission" date="2018-09" db="EMBL/GenBank/DDBJ databases">
        <title>Roseovarius spongiae sp. nov., isolated from a marine sponge.</title>
        <authorList>
            <person name="Zhuang L."/>
            <person name="Luo L."/>
        </authorList>
    </citation>
    <scope>NUCLEOTIDE SEQUENCE [LARGE SCALE GENOMIC DNA]</scope>
    <source>
        <strain evidence="1 2">HN-E21</strain>
    </source>
</reference>
<dbReference type="AlphaFoldDB" id="A0A3A8ASF2"/>
<dbReference type="InterPro" id="IPR010626">
    <property type="entry name" value="DUF1217"/>
</dbReference>
<dbReference type="Proteomes" id="UP000281128">
    <property type="component" value="Unassembled WGS sequence"/>
</dbReference>
<dbReference type="InterPro" id="IPR023157">
    <property type="entry name" value="AGR-C-984p-like_sf"/>
</dbReference>
<name>A0A3A8ASF2_9RHOB</name>
<proteinExistence type="predicted"/>
<dbReference type="SUPFAM" id="SSF158837">
    <property type="entry name" value="AGR C 984p-like"/>
    <property type="match status" value="1"/>
</dbReference>
<gene>
    <name evidence="1" type="ORF">D6850_16255</name>
</gene>
<sequence length="265" mass="29088">MSYQPVIPLGGLAGWSFLTRTREAQAAAFDSGARITRDTAYFEAKIGEIETAEQLVSDRRLLRVALGAFGLQDDLDSKAFVRKILEGGTQAEGALATRLTDTRYREFADAFGFGNLVGARTGFEGFGQQITARFRARQFEVAVGEQDQSMRLAMTAERALPDIAAGSASDETKWLRVMGNPPLREVFERALGLPDGFGQIDLDRQVEELQDRAARQLGIDSLDRMADADMRQRLIERYLLREQVSGFAAQTGGSVALALLESGSR</sequence>
<dbReference type="Gene3D" id="1.10.3700.10">
    <property type="entry name" value="AGR C 984p-like"/>
    <property type="match status" value="1"/>
</dbReference>
<evidence type="ECO:0000313" key="1">
    <source>
        <dbReference type="EMBL" id="RKF13051.1"/>
    </source>
</evidence>
<dbReference type="RefSeq" id="WP_121168664.1">
    <property type="nucleotide sequence ID" value="NZ_RAPE01000005.1"/>
</dbReference>
<evidence type="ECO:0000313" key="2">
    <source>
        <dbReference type="Proteomes" id="UP000281128"/>
    </source>
</evidence>
<dbReference type="Pfam" id="PF06748">
    <property type="entry name" value="DUF1217"/>
    <property type="match status" value="1"/>
</dbReference>